<dbReference type="EMBL" id="FPHF01000037">
    <property type="protein sequence ID" value="SFV56777.1"/>
    <property type="molecule type" value="Genomic_DNA"/>
</dbReference>
<keyword evidence="6" id="KW-0648">Protein biosynthesis</keyword>
<keyword evidence="5" id="KW-0067">ATP-binding</keyword>
<comment type="similarity">
    <text evidence="1">Belongs to the class-II aminoacyl-tRNA synthetase family.</text>
</comment>
<dbReference type="GO" id="GO:0004820">
    <property type="term" value="F:glycine-tRNA ligase activity"/>
    <property type="evidence" value="ECO:0007669"/>
    <property type="project" value="UniProtKB-EC"/>
</dbReference>
<dbReference type="PROSITE" id="PS50861">
    <property type="entry name" value="AA_TRNA_LIGASE_II_GLYAB"/>
    <property type="match status" value="1"/>
</dbReference>
<dbReference type="GO" id="GO:0005524">
    <property type="term" value="F:ATP binding"/>
    <property type="evidence" value="ECO:0007669"/>
    <property type="project" value="UniProtKB-KW"/>
</dbReference>
<evidence type="ECO:0000256" key="1">
    <source>
        <dbReference type="ARBA" id="ARBA00008226"/>
    </source>
</evidence>
<dbReference type="NCBIfam" id="TIGR00211">
    <property type="entry name" value="glyS"/>
    <property type="match status" value="1"/>
</dbReference>
<keyword evidence="4" id="KW-0547">Nucleotide-binding</keyword>
<dbReference type="PRINTS" id="PR01045">
    <property type="entry name" value="TRNASYNTHGB"/>
</dbReference>
<evidence type="ECO:0000256" key="7">
    <source>
        <dbReference type="ARBA" id="ARBA00023146"/>
    </source>
</evidence>
<reference evidence="9" key="1">
    <citation type="submission" date="2016-10" db="EMBL/GenBank/DDBJ databases">
        <authorList>
            <person name="de Groot N.N."/>
        </authorList>
    </citation>
    <scope>NUCLEOTIDE SEQUENCE</scope>
</reference>
<evidence type="ECO:0000256" key="3">
    <source>
        <dbReference type="ARBA" id="ARBA00022598"/>
    </source>
</evidence>
<dbReference type="PANTHER" id="PTHR30075">
    <property type="entry name" value="GLYCYL-TRNA SYNTHETASE"/>
    <property type="match status" value="1"/>
</dbReference>
<protein>
    <recommendedName>
        <fullName evidence="2">glycine--tRNA ligase</fullName>
        <ecNumber evidence="2">6.1.1.14</ecNumber>
    </recommendedName>
</protein>
<comment type="catalytic activity">
    <reaction evidence="8">
        <text>tRNA(Gly) + glycine + ATP = glycyl-tRNA(Gly) + AMP + diphosphate</text>
        <dbReference type="Rhea" id="RHEA:16013"/>
        <dbReference type="Rhea" id="RHEA-COMP:9664"/>
        <dbReference type="Rhea" id="RHEA-COMP:9683"/>
        <dbReference type="ChEBI" id="CHEBI:30616"/>
        <dbReference type="ChEBI" id="CHEBI:33019"/>
        <dbReference type="ChEBI" id="CHEBI:57305"/>
        <dbReference type="ChEBI" id="CHEBI:78442"/>
        <dbReference type="ChEBI" id="CHEBI:78522"/>
        <dbReference type="ChEBI" id="CHEBI:456215"/>
        <dbReference type="EC" id="6.1.1.14"/>
    </reaction>
</comment>
<dbReference type="PANTHER" id="PTHR30075:SF2">
    <property type="entry name" value="GLYCINE--TRNA LIGASE, CHLOROPLASTIC_MITOCHONDRIAL 2"/>
    <property type="match status" value="1"/>
</dbReference>
<name>A0A1W1BTH1_9ZZZZ</name>
<keyword evidence="3 9" id="KW-0436">Ligase</keyword>
<dbReference type="HAMAP" id="MF_00255">
    <property type="entry name" value="Gly_tRNA_synth_beta"/>
    <property type="match status" value="1"/>
</dbReference>
<sequence length="668" mass="75168">MLKPLLIEIGVEELPAVPLLKELKNIETKYAKILEEYSLLCDFEFYYTPRRLVLWHSEFKVSQEDSVEEFFAVAYKDGEPTPAAKGFAKKCSVTLEELSSIDKGGKEVLYYKKDVKGKESVALLPEIIEKWIKSLEFGKTMRWGTSSDKFIRPIRWVNVMMADELVPFTLFGVNAAKTTYLHRIAKFGALEVATAKEYFEALKEGGVTLFPEVRAEKIKADFTEIQKSSGLTIEVDEELFDEVVAITENPTALLGSFDEAFLRLPPEVIITSMKEHQRYFPVFKDGKLINKFVVVSNALTDDFTEVIAGNEVVLRPRLADGLFFWDNDLKRGLSTEGLEKITFFKGLGTVTDKIQREEKIASTLFDMYKLNESKEDLTRAVTLAKADLMSEMVYEFTELQGLMGGYYAREQGENESVATAIAEQYLPDGEDSDLPSTPLSAVLAMSIKLDTLLGLFSVNQIPTGSRDPFALRRAVNGILRIVNEYGFSFDIIETMKELSAGYETIDLEKLESFILERVKRYYKVNPSIIAAVLASGERDLLALGKKIEALNNLVNSEGFSEVSATFNRVANIVKDLDLNAELSVNADLFEEEAEKSLFARFSDVSSKKYETYEEELDALLGLKPELDNFFTNVMVNVEDASIKTNRKSLVANVYKSILNIADIKEVSV</sequence>
<keyword evidence="7 9" id="KW-0030">Aminoacyl-tRNA synthetase</keyword>
<evidence type="ECO:0000256" key="5">
    <source>
        <dbReference type="ARBA" id="ARBA00022840"/>
    </source>
</evidence>
<dbReference type="InterPro" id="IPR015944">
    <property type="entry name" value="Gly-tRNA-synth_bsu"/>
</dbReference>
<dbReference type="EC" id="6.1.1.14" evidence="2"/>
<gene>
    <name evidence="9" type="ORF">MNB_SM-4-1314</name>
</gene>
<accession>A0A1W1BTH1</accession>
<evidence type="ECO:0000256" key="2">
    <source>
        <dbReference type="ARBA" id="ARBA00012829"/>
    </source>
</evidence>
<evidence type="ECO:0000313" key="9">
    <source>
        <dbReference type="EMBL" id="SFV56777.1"/>
    </source>
</evidence>
<dbReference type="Pfam" id="PF02092">
    <property type="entry name" value="tRNA_synt_2f"/>
    <property type="match status" value="1"/>
</dbReference>
<dbReference type="AlphaFoldDB" id="A0A1W1BTH1"/>
<organism evidence="9">
    <name type="scientific">hydrothermal vent metagenome</name>
    <dbReference type="NCBI Taxonomy" id="652676"/>
    <lineage>
        <taxon>unclassified sequences</taxon>
        <taxon>metagenomes</taxon>
        <taxon>ecological metagenomes</taxon>
    </lineage>
</organism>
<evidence type="ECO:0000256" key="8">
    <source>
        <dbReference type="ARBA" id="ARBA00047937"/>
    </source>
</evidence>
<dbReference type="SUPFAM" id="SSF109604">
    <property type="entry name" value="HD-domain/PDEase-like"/>
    <property type="match status" value="1"/>
</dbReference>
<dbReference type="GO" id="GO:0005829">
    <property type="term" value="C:cytosol"/>
    <property type="evidence" value="ECO:0007669"/>
    <property type="project" value="TreeGrafter"/>
</dbReference>
<evidence type="ECO:0000256" key="6">
    <source>
        <dbReference type="ARBA" id="ARBA00022917"/>
    </source>
</evidence>
<proteinExistence type="inferred from homology"/>
<dbReference type="GO" id="GO:0006426">
    <property type="term" value="P:glycyl-tRNA aminoacylation"/>
    <property type="evidence" value="ECO:0007669"/>
    <property type="project" value="InterPro"/>
</dbReference>
<evidence type="ECO:0000256" key="4">
    <source>
        <dbReference type="ARBA" id="ARBA00022741"/>
    </source>
</evidence>
<dbReference type="InterPro" id="IPR006194">
    <property type="entry name" value="Gly-tRNA-synth_heterodimer"/>
</dbReference>